<dbReference type="Gene3D" id="2.30.42.10">
    <property type="match status" value="1"/>
</dbReference>
<proteinExistence type="predicted"/>
<evidence type="ECO:0000259" key="3">
    <source>
        <dbReference type="PROSITE" id="PS50106"/>
    </source>
</evidence>
<dbReference type="AlphaFoldDB" id="A0A7S0H4T0"/>
<dbReference type="InterPro" id="IPR001478">
    <property type="entry name" value="PDZ"/>
</dbReference>
<feature type="coiled-coil region" evidence="1">
    <location>
        <begin position="252"/>
        <end position="311"/>
    </location>
</feature>
<organism evidence="4">
    <name type="scientific">Hanusia phi</name>
    <dbReference type="NCBI Taxonomy" id="3032"/>
    <lineage>
        <taxon>Eukaryota</taxon>
        <taxon>Cryptophyceae</taxon>
        <taxon>Pyrenomonadales</taxon>
        <taxon>Geminigeraceae</taxon>
        <taxon>Hanusia</taxon>
    </lineage>
</organism>
<dbReference type="SUPFAM" id="SSF50156">
    <property type="entry name" value="PDZ domain-like"/>
    <property type="match status" value="1"/>
</dbReference>
<evidence type="ECO:0000256" key="1">
    <source>
        <dbReference type="SAM" id="Coils"/>
    </source>
</evidence>
<accession>A0A7S0H4T0</accession>
<reference evidence="4" key="1">
    <citation type="submission" date="2021-01" db="EMBL/GenBank/DDBJ databases">
        <authorList>
            <person name="Corre E."/>
            <person name="Pelletier E."/>
            <person name="Niang G."/>
            <person name="Scheremetjew M."/>
            <person name="Finn R."/>
            <person name="Kale V."/>
            <person name="Holt S."/>
            <person name="Cochrane G."/>
            <person name="Meng A."/>
            <person name="Brown T."/>
            <person name="Cohen L."/>
        </authorList>
    </citation>
    <scope>NUCLEOTIDE SEQUENCE</scope>
    <source>
        <strain evidence="4">CCMP325</strain>
    </source>
</reference>
<feature type="compositionally biased region" description="Polar residues" evidence="2">
    <location>
        <begin position="364"/>
        <end position="409"/>
    </location>
</feature>
<feature type="domain" description="PDZ" evidence="3">
    <location>
        <begin position="53"/>
        <end position="104"/>
    </location>
</feature>
<keyword evidence="1" id="KW-0175">Coiled coil</keyword>
<gene>
    <name evidence="4" type="ORF">HPHI1048_LOCUS337</name>
</gene>
<feature type="compositionally biased region" description="Polar residues" evidence="2">
    <location>
        <begin position="338"/>
        <end position="350"/>
    </location>
</feature>
<protein>
    <recommendedName>
        <fullName evidence="3">PDZ domain-containing protein</fullName>
    </recommendedName>
</protein>
<dbReference type="PROSITE" id="PS50106">
    <property type="entry name" value="PDZ"/>
    <property type="match status" value="1"/>
</dbReference>
<evidence type="ECO:0000256" key="2">
    <source>
        <dbReference type="SAM" id="MobiDB-lite"/>
    </source>
</evidence>
<name>A0A7S0H4T0_9CRYP</name>
<dbReference type="InterPro" id="IPR036034">
    <property type="entry name" value="PDZ_sf"/>
</dbReference>
<feature type="compositionally biased region" description="Basic and acidic residues" evidence="2">
    <location>
        <begin position="321"/>
        <end position="332"/>
    </location>
</feature>
<dbReference type="EMBL" id="HBEO01000458">
    <property type="protein sequence ID" value="CAD8465717.1"/>
    <property type="molecule type" value="Transcribed_RNA"/>
</dbReference>
<evidence type="ECO:0000313" key="4">
    <source>
        <dbReference type="EMBL" id="CAD8465717.1"/>
    </source>
</evidence>
<sequence>MSRYYYQDDFQPSEDIQNKPEASLSVHLRRSKNLIANAKELLNENPFDDNSSEKAESGRCRSSIGIMFTGSRIENLMAGGPAQLSGELEVGDVVLYVDGHHVEGDALRMGTYLRGDDIPGTLMSLIVKKANGAVKNVELTRMSSANIQDTRRVLELFSLLRTKLANKTDAESVQQLDRIYEIWAKIQASENGRLKGTRDRLDNQLIQTKLILGKLDETIKEISELVEPRYTNDDFKSRTYQDRNLSYDQPSYDELLQENNTLRAEVVRLQNLLIQNEEVSVREAEIAKNEMNLIVAEMNRLQETVQQLKVRSNVSNFGSPDSRRSSSHRDETPASFRDSWQGQTGQSSVDIGNEYLTPLKSPIPQRTSFTPLSSSIVPNDRSSSPYSANLTSMESLQVNDGPLTSQSSKLSDKQANHTTPATLSAPSYSYQAPSAGILSSRPATPPMHGRYV</sequence>
<feature type="region of interest" description="Disordered" evidence="2">
    <location>
        <begin position="312"/>
        <end position="427"/>
    </location>
</feature>